<reference evidence="3 4" key="1">
    <citation type="submission" date="2023-08" db="EMBL/GenBank/DDBJ databases">
        <title>Genome sequencing of plant associated microbes to promote plant fitness in Sorghum bicolor and Oryza sativa.</title>
        <authorList>
            <person name="Coleman-Derr D."/>
        </authorList>
    </citation>
    <scope>NUCLEOTIDE SEQUENCE [LARGE SCALE GENOMIC DNA]</scope>
    <source>
        <strain evidence="3 4">SLBN-33</strain>
    </source>
</reference>
<feature type="region of interest" description="Disordered" evidence="1">
    <location>
        <begin position="26"/>
        <end position="100"/>
    </location>
</feature>
<feature type="signal peptide" evidence="2">
    <location>
        <begin position="1"/>
        <end position="21"/>
    </location>
</feature>
<dbReference type="Proteomes" id="UP001245184">
    <property type="component" value="Unassembled WGS sequence"/>
</dbReference>
<evidence type="ECO:0000256" key="2">
    <source>
        <dbReference type="SAM" id="SignalP"/>
    </source>
</evidence>
<evidence type="ECO:0000313" key="4">
    <source>
        <dbReference type="Proteomes" id="UP001245184"/>
    </source>
</evidence>
<feature type="chain" id="PRO_5044828561" evidence="2">
    <location>
        <begin position="22"/>
        <end position="100"/>
    </location>
</feature>
<gene>
    <name evidence="3" type="ORF">QF025_004992</name>
</gene>
<comment type="caution">
    <text evidence="3">The sequence shown here is derived from an EMBL/GenBank/DDBJ whole genome shotgun (WGS) entry which is preliminary data.</text>
</comment>
<evidence type="ECO:0000256" key="1">
    <source>
        <dbReference type="SAM" id="MobiDB-lite"/>
    </source>
</evidence>
<evidence type="ECO:0000313" key="3">
    <source>
        <dbReference type="EMBL" id="MDR6206272.1"/>
    </source>
</evidence>
<keyword evidence="2" id="KW-0732">Signal</keyword>
<proteinExistence type="predicted"/>
<name>A0ABD5CQW2_9BURK</name>
<organism evidence="3 4">
    <name type="scientific">Paraburkholderia graminis</name>
    <dbReference type="NCBI Taxonomy" id="60548"/>
    <lineage>
        <taxon>Bacteria</taxon>
        <taxon>Pseudomonadati</taxon>
        <taxon>Pseudomonadota</taxon>
        <taxon>Betaproteobacteria</taxon>
        <taxon>Burkholderiales</taxon>
        <taxon>Burkholderiaceae</taxon>
        <taxon>Paraburkholderia</taxon>
    </lineage>
</organism>
<dbReference type="AlphaFoldDB" id="A0ABD5CQW2"/>
<dbReference type="EMBL" id="JAVIZN010000002">
    <property type="protein sequence ID" value="MDR6206272.1"/>
    <property type="molecule type" value="Genomic_DNA"/>
</dbReference>
<dbReference type="RefSeq" id="WP_029965859.1">
    <property type="nucleotide sequence ID" value="NZ_ATXV01000001.1"/>
</dbReference>
<accession>A0ABD5CQW2</accession>
<sequence length="100" mass="10117">MRKISVALLGAAAALPLLVHAATTLPDPADAGASVPPPATSSAFDGYKPWRDGEAPSWQQLNREVAPSRAATGAKHAKHGQHANAASADESGSGHGDDSK</sequence>
<protein>
    <submittedName>
        <fullName evidence="3">Uncharacterized protein</fullName>
    </submittedName>
</protein>